<dbReference type="AlphaFoldDB" id="A0A5M6I5N1"/>
<evidence type="ECO:0000313" key="1">
    <source>
        <dbReference type="EMBL" id="KAA5603556.1"/>
    </source>
</evidence>
<name>A0A5M6I5N1_9HYPH</name>
<dbReference type="OrthoDB" id="529575at2"/>
<protein>
    <submittedName>
        <fullName evidence="1">Uncharacterized protein</fullName>
    </submittedName>
</protein>
<dbReference type="RefSeq" id="WP_150095666.1">
    <property type="nucleotide sequence ID" value="NZ_VWPL01000001.1"/>
</dbReference>
<accession>A0A5M6I5N1</accession>
<reference evidence="1 2" key="1">
    <citation type="submission" date="2019-09" db="EMBL/GenBank/DDBJ databases">
        <title>Draft Whole-Genome sequence of Blastochloris sulfoviridis DSM 729.</title>
        <authorList>
            <person name="Meyer T.E."/>
            <person name="Kyndt J.A."/>
        </authorList>
    </citation>
    <scope>NUCLEOTIDE SEQUENCE [LARGE SCALE GENOMIC DNA]</scope>
    <source>
        <strain evidence="1 2">DSM 729</strain>
    </source>
</reference>
<proteinExistence type="predicted"/>
<organism evidence="1 2">
    <name type="scientific">Blastochloris sulfoviridis</name>
    <dbReference type="NCBI Taxonomy" id="50712"/>
    <lineage>
        <taxon>Bacteria</taxon>
        <taxon>Pseudomonadati</taxon>
        <taxon>Pseudomonadota</taxon>
        <taxon>Alphaproteobacteria</taxon>
        <taxon>Hyphomicrobiales</taxon>
        <taxon>Blastochloridaceae</taxon>
        <taxon>Blastochloris</taxon>
    </lineage>
</organism>
<comment type="caution">
    <text evidence="1">The sequence shown here is derived from an EMBL/GenBank/DDBJ whole genome shotgun (WGS) entry which is preliminary data.</text>
</comment>
<sequence>MQLSDYTDVDWSEAKEEARNEMILAAKRRSVITYGCICKKITAVNISHIDGRFYKLLCDISREESEKDRGMLSVVVVAKSDGRPGDGFFDFAATLGYDVSEKQVFFAKELNKVYEYWSRN</sequence>
<evidence type="ECO:0000313" key="2">
    <source>
        <dbReference type="Proteomes" id="UP000323886"/>
    </source>
</evidence>
<keyword evidence="2" id="KW-1185">Reference proteome</keyword>
<dbReference type="Proteomes" id="UP000323886">
    <property type="component" value="Unassembled WGS sequence"/>
</dbReference>
<gene>
    <name evidence="1" type="ORF">F1193_00220</name>
</gene>
<dbReference type="EMBL" id="VWPL01000001">
    <property type="protein sequence ID" value="KAA5603556.1"/>
    <property type="molecule type" value="Genomic_DNA"/>
</dbReference>